<dbReference type="RefSeq" id="WP_345581411.1">
    <property type="nucleotide sequence ID" value="NZ_BAABLV010000024.1"/>
</dbReference>
<dbReference type="CDD" id="cd00060">
    <property type="entry name" value="FHA"/>
    <property type="match status" value="1"/>
</dbReference>
<keyword evidence="6" id="KW-1185">Reference proteome</keyword>
<protein>
    <recommendedName>
        <fullName evidence="4">FHA domain-containing protein</fullName>
    </recommendedName>
</protein>
<organism evidence="5 6">
    <name type="scientific">Tessaracoccus lubricantis</name>
    <dbReference type="NCBI Taxonomy" id="545543"/>
    <lineage>
        <taxon>Bacteria</taxon>
        <taxon>Bacillati</taxon>
        <taxon>Actinomycetota</taxon>
        <taxon>Actinomycetes</taxon>
        <taxon>Propionibacteriales</taxon>
        <taxon>Propionibacteriaceae</taxon>
        <taxon>Tessaracoccus</taxon>
    </lineage>
</organism>
<dbReference type="Proteomes" id="UP001501521">
    <property type="component" value="Unassembled WGS sequence"/>
</dbReference>
<reference evidence="6" key="1">
    <citation type="journal article" date="2019" name="Int. J. Syst. Evol. Microbiol.">
        <title>The Global Catalogue of Microorganisms (GCM) 10K type strain sequencing project: providing services to taxonomists for standard genome sequencing and annotation.</title>
        <authorList>
            <consortium name="The Broad Institute Genomics Platform"/>
            <consortium name="The Broad Institute Genome Sequencing Center for Infectious Disease"/>
            <person name="Wu L."/>
            <person name="Ma J."/>
        </authorList>
    </citation>
    <scope>NUCLEOTIDE SEQUENCE [LARGE SCALE GENOMIC DNA]</scope>
    <source>
        <strain evidence="6">JCM 19125</strain>
    </source>
</reference>
<comment type="caution">
    <text evidence="5">The sequence shown here is derived from an EMBL/GenBank/DDBJ whole genome shotgun (WGS) entry which is preliminary data.</text>
</comment>
<dbReference type="EMBL" id="BAABLV010000024">
    <property type="protein sequence ID" value="GAA4898369.1"/>
    <property type="molecule type" value="Genomic_DNA"/>
</dbReference>
<feature type="domain" description="FHA" evidence="4">
    <location>
        <begin position="362"/>
        <end position="416"/>
    </location>
</feature>
<accession>A0ABP9FCF5</accession>
<dbReference type="PROSITE" id="PS50006">
    <property type="entry name" value="FHA_DOMAIN"/>
    <property type="match status" value="1"/>
</dbReference>
<dbReference type="SUPFAM" id="SSF49879">
    <property type="entry name" value="SMAD/FHA domain"/>
    <property type="match status" value="1"/>
</dbReference>
<gene>
    <name evidence="5" type="ORF">GCM10025789_15310</name>
</gene>
<evidence type="ECO:0000313" key="6">
    <source>
        <dbReference type="Proteomes" id="UP001501521"/>
    </source>
</evidence>
<evidence type="ECO:0000256" key="2">
    <source>
        <dbReference type="SAM" id="MobiDB-lite"/>
    </source>
</evidence>
<name>A0ABP9FCF5_9ACTN</name>
<evidence type="ECO:0000313" key="5">
    <source>
        <dbReference type="EMBL" id="GAA4898369.1"/>
    </source>
</evidence>
<feature type="chain" id="PRO_5045203675" description="FHA domain-containing protein" evidence="3">
    <location>
        <begin position="37"/>
        <end position="456"/>
    </location>
</feature>
<dbReference type="InterPro" id="IPR008984">
    <property type="entry name" value="SMAD_FHA_dom_sf"/>
</dbReference>
<proteinExistence type="predicted"/>
<feature type="signal peptide" evidence="3">
    <location>
        <begin position="1"/>
        <end position="36"/>
    </location>
</feature>
<evidence type="ECO:0000256" key="3">
    <source>
        <dbReference type="SAM" id="SignalP"/>
    </source>
</evidence>
<dbReference type="InterPro" id="IPR000253">
    <property type="entry name" value="FHA_dom"/>
</dbReference>
<evidence type="ECO:0000259" key="4">
    <source>
        <dbReference type="PROSITE" id="PS50006"/>
    </source>
</evidence>
<dbReference type="Pfam" id="PF00498">
    <property type="entry name" value="FHA"/>
    <property type="match status" value="1"/>
</dbReference>
<evidence type="ECO:0000256" key="1">
    <source>
        <dbReference type="ARBA" id="ARBA00022553"/>
    </source>
</evidence>
<keyword evidence="3" id="KW-0732">Signal</keyword>
<sequence>MTRPVAAWRTTYTPGAWLALTGPTTLVVMTPPPAHAAATVNELWRSVVSAGSLDALLKLVSEVGLDAMPDLGAFHWDDEGLHGIARGRVQVVDTDSGDVVLRGEGSVTWREERLGRERNLGITLEEFDAGDALQLPLVVGAATVSAIFLTTDPAALVRFPAGADAGAQPVAATAPESVPTASHLSDGDPAPVSAPADDDFGDELVLEAPPSQEFEHDTLEAGADEIAAALGGIPIAPPVAPPVEPDITVPPLPEPASLSSPADRQPHVVVQRSFGEVEDEGGTIFSTGLAATHKPAPPADERPDPQVLAVPCVNNHPNAPGSRTCRICQYPVDSSNPRLIRRPVLAGVHTNRGDFADIVAGIVVGRAPDSSQGPAGAHLMRVASPSNDISRNHVLITTQDWNVHVTDLHSTNGTTVLPAGEPPFTLRDGASVQVGIGTVLDLGDGVSLRIEPPRGQ</sequence>
<feature type="region of interest" description="Disordered" evidence="2">
    <location>
        <begin position="168"/>
        <end position="196"/>
    </location>
</feature>
<keyword evidence="1" id="KW-0597">Phosphoprotein</keyword>
<dbReference type="Gene3D" id="2.60.200.20">
    <property type="match status" value="1"/>
</dbReference>